<dbReference type="AlphaFoldDB" id="A0A453R5V9"/>
<sequence length="81" mass="9389">MNQLVLGKVHIIDVNAKIDISKYQVWCGRKRAQMLIACLGKDWVDCRSIIPLIMMRDTLKREKTSEEILVFRQGVGRWMAA</sequence>
<name>A0A453R5V9_AEGTS</name>
<proteinExistence type="predicted"/>
<evidence type="ECO:0000313" key="2">
    <source>
        <dbReference type="Proteomes" id="UP000015105"/>
    </source>
</evidence>
<organism evidence="1 2">
    <name type="scientific">Aegilops tauschii subsp. strangulata</name>
    <name type="common">Goatgrass</name>
    <dbReference type="NCBI Taxonomy" id="200361"/>
    <lineage>
        <taxon>Eukaryota</taxon>
        <taxon>Viridiplantae</taxon>
        <taxon>Streptophyta</taxon>
        <taxon>Embryophyta</taxon>
        <taxon>Tracheophyta</taxon>
        <taxon>Spermatophyta</taxon>
        <taxon>Magnoliopsida</taxon>
        <taxon>Liliopsida</taxon>
        <taxon>Poales</taxon>
        <taxon>Poaceae</taxon>
        <taxon>BOP clade</taxon>
        <taxon>Pooideae</taxon>
        <taxon>Triticodae</taxon>
        <taxon>Triticeae</taxon>
        <taxon>Triticinae</taxon>
        <taxon>Aegilops</taxon>
    </lineage>
</organism>
<reference evidence="1" key="4">
    <citation type="submission" date="2019-03" db="UniProtKB">
        <authorList>
            <consortium name="EnsemblPlants"/>
        </authorList>
    </citation>
    <scope>IDENTIFICATION</scope>
</reference>
<evidence type="ECO:0000313" key="1">
    <source>
        <dbReference type="EnsemblPlants" id="AET7Gv20472500.8"/>
    </source>
</evidence>
<reference evidence="1" key="5">
    <citation type="journal article" date="2021" name="G3 (Bethesda)">
        <title>Aegilops tauschii genome assembly Aet v5.0 features greater sequence contiguity and improved annotation.</title>
        <authorList>
            <person name="Wang L."/>
            <person name="Zhu T."/>
            <person name="Rodriguez J.C."/>
            <person name="Deal K.R."/>
            <person name="Dubcovsky J."/>
            <person name="McGuire P.E."/>
            <person name="Lux T."/>
            <person name="Spannagl M."/>
            <person name="Mayer K.F.X."/>
            <person name="Baldrich P."/>
            <person name="Meyers B.C."/>
            <person name="Huo N."/>
            <person name="Gu Y.Q."/>
            <person name="Zhou H."/>
            <person name="Devos K.M."/>
            <person name="Bennetzen J.L."/>
            <person name="Unver T."/>
            <person name="Budak H."/>
            <person name="Gulick P.J."/>
            <person name="Galiba G."/>
            <person name="Kalapos B."/>
            <person name="Nelson D.R."/>
            <person name="Li P."/>
            <person name="You F.M."/>
            <person name="Luo M.C."/>
            <person name="Dvorak J."/>
        </authorList>
    </citation>
    <scope>NUCLEOTIDE SEQUENCE [LARGE SCALE GENOMIC DNA]</scope>
    <source>
        <strain evidence="1">cv. AL8/78</strain>
    </source>
</reference>
<accession>A0A453R5V9</accession>
<keyword evidence="2" id="KW-1185">Reference proteome</keyword>
<protein>
    <submittedName>
        <fullName evidence="1">Uncharacterized protein</fullName>
    </submittedName>
</protein>
<reference evidence="1" key="3">
    <citation type="journal article" date="2017" name="Nature">
        <title>Genome sequence of the progenitor of the wheat D genome Aegilops tauschii.</title>
        <authorList>
            <person name="Luo M.C."/>
            <person name="Gu Y.Q."/>
            <person name="Puiu D."/>
            <person name="Wang H."/>
            <person name="Twardziok S.O."/>
            <person name="Deal K.R."/>
            <person name="Huo N."/>
            <person name="Zhu T."/>
            <person name="Wang L."/>
            <person name="Wang Y."/>
            <person name="McGuire P.E."/>
            <person name="Liu S."/>
            <person name="Long H."/>
            <person name="Ramasamy R.K."/>
            <person name="Rodriguez J.C."/>
            <person name="Van S.L."/>
            <person name="Yuan L."/>
            <person name="Wang Z."/>
            <person name="Xia Z."/>
            <person name="Xiao L."/>
            <person name="Anderson O.D."/>
            <person name="Ouyang S."/>
            <person name="Liang Y."/>
            <person name="Zimin A.V."/>
            <person name="Pertea G."/>
            <person name="Qi P."/>
            <person name="Bennetzen J.L."/>
            <person name="Dai X."/>
            <person name="Dawson M.W."/>
            <person name="Muller H.G."/>
            <person name="Kugler K."/>
            <person name="Rivarola-Duarte L."/>
            <person name="Spannagl M."/>
            <person name="Mayer K.F.X."/>
            <person name="Lu F.H."/>
            <person name="Bevan M.W."/>
            <person name="Leroy P."/>
            <person name="Li P."/>
            <person name="You F.M."/>
            <person name="Sun Q."/>
            <person name="Liu Z."/>
            <person name="Lyons E."/>
            <person name="Wicker T."/>
            <person name="Salzberg S.L."/>
            <person name="Devos K.M."/>
            <person name="Dvorak J."/>
        </authorList>
    </citation>
    <scope>NUCLEOTIDE SEQUENCE [LARGE SCALE GENOMIC DNA]</scope>
    <source>
        <strain evidence="1">cv. AL8/78</strain>
    </source>
</reference>
<reference evidence="2" key="2">
    <citation type="journal article" date="2017" name="Nat. Plants">
        <title>The Aegilops tauschii genome reveals multiple impacts of transposons.</title>
        <authorList>
            <person name="Zhao G."/>
            <person name="Zou C."/>
            <person name="Li K."/>
            <person name="Wang K."/>
            <person name="Li T."/>
            <person name="Gao L."/>
            <person name="Zhang X."/>
            <person name="Wang H."/>
            <person name="Yang Z."/>
            <person name="Liu X."/>
            <person name="Jiang W."/>
            <person name="Mao L."/>
            <person name="Kong X."/>
            <person name="Jiao Y."/>
            <person name="Jia J."/>
        </authorList>
    </citation>
    <scope>NUCLEOTIDE SEQUENCE [LARGE SCALE GENOMIC DNA]</scope>
    <source>
        <strain evidence="2">cv. AL8/78</strain>
    </source>
</reference>
<dbReference type="EnsemblPlants" id="AET7Gv20472500.8">
    <property type="protein sequence ID" value="AET7Gv20472500.8"/>
    <property type="gene ID" value="AET7Gv20472500"/>
</dbReference>
<dbReference type="Proteomes" id="UP000015105">
    <property type="component" value="Chromosome 7D"/>
</dbReference>
<reference evidence="2" key="1">
    <citation type="journal article" date="2014" name="Science">
        <title>Ancient hybridizations among the ancestral genomes of bread wheat.</title>
        <authorList>
            <consortium name="International Wheat Genome Sequencing Consortium,"/>
            <person name="Marcussen T."/>
            <person name="Sandve S.R."/>
            <person name="Heier L."/>
            <person name="Spannagl M."/>
            <person name="Pfeifer M."/>
            <person name="Jakobsen K.S."/>
            <person name="Wulff B.B."/>
            <person name="Steuernagel B."/>
            <person name="Mayer K.F."/>
            <person name="Olsen O.A."/>
        </authorList>
    </citation>
    <scope>NUCLEOTIDE SEQUENCE [LARGE SCALE GENOMIC DNA]</scope>
    <source>
        <strain evidence="2">cv. AL8/78</strain>
    </source>
</reference>
<dbReference type="Gramene" id="AET7Gv20472500.8">
    <property type="protein sequence ID" value="AET7Gv20472500.8"/>
    <property type="gene ID" value="AET7Gv20472500"/>
</dbReference>